<sequence length="664" mass="74146">MASKNSSAASARVSITGGLTFPPGHQETIDGAQSTADMLKGLLVTIRRGAAPGKDNATQAGYNPHDRNQISAIMEEIDDTAKECRILKTDVRIAKQAALLQEENLHVGLDAIDRRDRKEAVTNVVKLIAGSSDDIQTFFRGFGIMVDSRMEPTMRRSLEDLSVHQNDRLPKESSSESRAALREALKQKNEELDKLNTKVQKLDSAWMSAMGERDRLRTELSQKASDYSREIQRKGHEARKATENHENCAASLVRSQTKVSELETEILQVRGVNSELRGQYSKLQGQFQEAGKSRLTSEAELRDLRSELQTSRRHATEMDGLRTEKEHAESRAASLERQLGESQSHLDEARKQLEAAQLEHSKDDERIKSLTAGANVAKASAEQQRLVLHGKDEKIRELEKACREKQTLITQRDRDIEERFQNTAVFLRHLSVDVDSEAWELVTQNVLVDSTRTSPALARRSTGIFSWSPDPVLRIRQDSRAPDAIALSILAIMDSKSADIKDLLTYLVGFLNAIRNNSLASAVSQLIVRAFTSAAGDPRLHFMHRIAMCQIVHLLVLAAETSLFMQSLDADDPRISRLVEALETYGPESVLENSIVFTDLVLVGLGKSPRGLLAITKTGSEICWIDESRIRAGFKTIELLTEDNSPIQLPLDDRDKFDWFVTHV</sequence>
<dbReference type="GeneID" id="35402504"/>
<dbReference type="RefSeq" id="XP_023433022.1">
    <property type="nucleotide sequence ID" value="XM_023580203.1"/>
</dbReference>
<dbReference type="HOGENOM" id="CLU_398505_0_0_1"/>
<evidence type="ECO:0000256" key="2">
    <source>
        <dbReference type="SAM" id="MobiDB-lite"/>
    </source>
</evidence>
<evidence type="ECO:0000313" key="4">
    <source>
        <dbReference type="Proteomes" id="UP000016800"/>
    </source>
</evidence>
<feature type="region of interest" description="Disordered" evidence="2">
    <location>
        <begin position="306"/>
        <end position="348"/>
    </location>
</feature>
<dbReference type="EMBL" id="HF679029">
    <property type="protein sequence ID" value="CCT70943.1"/>
    <property type="molecule type" value="Genomic_DNA"/>
</dbReference>
<dbReference type="Proteomes" id="UP000016800">
    <property type="component" value="Chromosome VII"/>
</dbReference>
<dbReference type="VEuPathDB" id="FungiDB:FFUJ_09030"/>
<feature type="coiled-coil region" evidence="1">
    <location>
        <begin position="171"/>
        <end position="205"/>
    </location>
</feature>
<evidence type="ECO:0000313" key="3">
    <source>
        <dbReference type="EMBL" id="CCT70943.1"/>
    </source>
</evidence>
<proteinExistence type="predicted"/>
<protein>
    <submittedName>
        <fullName evidence="3">Uncharacterized protein</fullName>
    </submittedName>
</protein>
<dbReference type="AlphaFoldDB" id="S0EEZ4"/>
<keyword evidence="4" id="KW-1185">Reference proteome</keyword>
<reference evidence="4" key="1">
    <citation type="journal article" date="2013" name="PLoS Pathog.">
        <title>Deciphering the cryptic genome: genome-wide analyses of the rice pathogen Fusarium fujikuroi reveal complex regulation of secondary metabolism and novel metabolites.</title>
        <authorList>
            <person name="Wiemann P."/>
            <person name="Sieber C.M."/>
            <person name="von Bargen K.W."/>
            <person name="Studt L."/>
            <person name="Niehaus E.M."/>
            <person name="Espino J.J."/>
            <person name="Huss K."/>
            <person name="Michielse C.B."/>
            <person name="Albermann S."/>
            <person name="Wagner D."/>
            <person name="Bergner S.V."/>
            <person name="Connolly L.R."/>
            <person name="Fischer A."/>
            <person name="Reuter G."/>
            <person name="Kleigrewe K."/>
            <person name="Bald T."/>
            <person name="Wingfield B.D."/>
            <person name="Ophir R."/>
            <person name="Freeman S."/>
            <person name="Hippler M."/>
            <person name="Smith K.M."/>
            <person name="Brown D.W."/>
            <person name="Proctor R.H."/>
            <person name="Munsterkotter M."/>
            <person name="Freitag M."/>
            <person name="Humpf H.U."/>
            <person name="Guldener U."/>
            <person name="Tudzynski B."/>
        </authorList>
    </citation>
    <scope>NUCLEOTIDE SEQUENCE [LARGE SCALE GENOMIC DNA]</scope>
    <source>
        <strain evidence="4">CBS 195.34 / IMI 58289 / NRRL A-6831</strain>
    </source>
</reference>
<organism evidence="3 4">
    <name type="scientific">Gibberella fujikuroi (strain CBS 195.34 / IMI 58289 / NRRL A-6831)</name>
    <name type="common">Bakanae and foot rot disease fungus</name>
    <name type="synonym">Fusarium fujikuroi</name>
    <dbReference type="NCBI Taxonomy" id="1279085"/>
    <lineage>
        <taxon>Eukaryota</taxon>
        <taxon>Fungi</taxon>
        <taxon>Dikarya</taxon>
        <taxon>Ascomycota</taxon>
        <taxon>Pezizomycotina</taxon>
        <taxon>Sordariomycetes</taxon>
        <taxon>Hypocreomycetidae</taxon>
        <taxon>Hypocreales</taxon>
        <taxon>Nectriaceae</taxon>
        <taxon>Fusarium</taxon>
        <taxon>Fusarium fujikuroi species complex</taxon>
    </lineage>
</organism>
<dbReference type="STRING" id="1279085.S0EEZ4"/>
<gene>
    <name evidence="3" type="ORF">FFUJ_09030</name>
</gene>
<accession>S0EEZ4</accession>
<keyword evidence="1" id="KW-0175">Coiled coil</keyword>
<feature type="compositionally biased region" description="Basic and acidic residues" evidence="2">
    <location>
        <begin position="314"/>
        <end position="330"/>
    </location>
</feature>
<name>S0EEZ4_GIBF5</name>
<evidence type="ECO:0000256" key="1">
    <source>
        <dbReference type="SAM" id="Coils"/>
    </source>
</evidence>